<dbReference type="Proteomes" id="UP000299102">
    <property type="component" value="Unassembled WGS sequence"/>
</dbReference>
<protein>
    <submittedName>
        <fullName evidence="2">Uncharacterized protein</fullName>
    </submittedName>
</protein>
<sequence>MPPSGAGEPRTAFKKLRVTGAGAGSPVTESQGLSPRVSVSLGVTGREGGEGGSTQQLLHRQGTQTCVPTSAPTERKLLLRNDARSEE</sequence>
<evidence type="ECO:0000313" key="2">
    <source>
        <dbReference type="EMBL" id="GBP57127.1"/>
    </source>
</evidence>
<organism evidence="2 3">
    <name type="scientific">Eumeta variegata</name>
    <name type="common">Bagworm moth</name>
    <name type="synonym">Eumeta japonica</name>
    <dbReference type="NCBI Taxonomy" id="151549"/>
    <lineage>
        <taxon>Eukaryota</taxon>
        <taxon>Metazoa</taxon>
        <taxon>Ecdysozoa</taxon>
        <taxon>Arthropoda</taxon>
        <taxon>Hexapoda</taxon>
        <taxon>Insecta</taxon>
        <taxon>Pterygota</taxon>
        <taxon>Neoptera</taxon>
        <taxon>Endopterygota</taxon>
        <taxon>Lepidoptera</taxon>
        <taxon>Glossata</taxon>
        <taxon>Ditrysia</taxon>
        <taxon>Tineoidea</taxon>
        <taxon>Psychidae</taxon>
        <taxon>Oiketicinae</taxon>
        <taxon>Eumeta</taxon>
    </lineage>
</organism>
<evidence type="ECO:0000256" key="1">
    <source>
        <dbReference type="SAM" id="MobiDB-lite"/>
    </source>
</evidence>
<name>A0A4C1X499_EUMVA</name>
<feature type="compositionally biased region" description="Basic and acidic residues" evidence="1">
    <location>
        <begin position="73"/>
        <end position="87"/>
    </location>
</feature>
<keyword evidence="3" id="KW-1185">Reference proteome</keyword>
<dbReference type="EMBL" id="BGZK01000709">
    <property type="protein sequence ID" value="GBP57127.1"/>
    <property type="molecule type" value="Genomic_DNA"/>
</dbReference>
<feature type="region of interest" description="Disordered" evidence="1">
    <location>
        <begin position="19"/>
        <end position="87"/>
    </location>
</feature>
<comment type="caution">
    <text evidence="2">The sequence shown here is derived from an EMBL/GenBank/DDBJ whole genome shotgun (WGS) entry which is preliminary data.</text>
</comment>
<feature type="compositionally biased region" description="Polar residues" evidence="1">
    <location>
        <begin position="53"/>
        <end position="72"/>
    </location>
</feature>
<accession>A0A4C1X499</accession>
<dbReference type="AlphaFoldDB" id="A0A4C1X499"/>
<gene>
    <name evidence="2" type="ORF">EVAR_33370_1</name>
</gene>
<evidence type="ECO:0000313" key="3">
    <source>
        <dbReference type="Proteomes" id="UP000299102"/>
    </source>
</evidence>
<reference evidence="2 3" key="1">
    <citation type="journal article" date="2019" name="Commun. Biol.">
        <title>The bagworm genome reveals a unique fibroin gene that provides high tensile strength.</title>
        <authorList>
            <person name="Kono N."/>
            <person name="Nakamura H."/>
            <person name="Ohtoshi R."/>
            <person name="Tomita M."/>
            <person name="Numata K."/>
            <person name="Arakawa K."/>
        </authorList>
    </citation>
    <scope>NUCLEOTIDE SEQUENCE [LARGE SCALE GENOMIC DNA]</scope>
</reference>
<proteinExistence type="predicted"/>